<proteinExistence type="predicted"/>
<dbReference type="PANTHER" id="PTHR38456:SF1">
    <property type="entry name" value="CYCLIC DI-AMP RECEPTOR A"/>
    <property type="match status" value="1"/>
</dbReference>
<dbReference type="Gene3D" id="3.30.70.120">
    <property type="match status" value="1"/>
</dbReference>
<keyword evidence="1" id="KW-0675">Receptor</keyword>
<dbReference type="RefSeq" id="WP_251194975.1">
    <property type="nucleotide sequence ID" value="NZ_JAMBOL010000007.1"/>
</dbReference>
<gene>
    <name evidence="1" type="ORF">M3202_09590</name>
</gene>
<evidence type="ECO:0000313" key="2">
    <source>
        <dbReference type="Proteomes" id="UP001139179"/>
    </source>
</evidence>
<protein>
    <submittedName>
        <fullName evidence="1">Cyclic-di-AMP receptor</fullName>
    </submittedName>
</protein>
<dbReference type="Proteomes" id="UP001139179">
    <property type="component" value="Unassembled WGS sequence"/>
</dbReference>
<dbReference type="Pfam" id="PF06153">
    <property type="entry name" value="CdAMP_rec"/>
    <property type="match status" value="1"/>
</dbReference>
<organism evidence="1 2">
    <name type="scientific">Halalkalibacter oceani</name>
    <dbReference type="NCBI Taxonomy" id="1653776"/>
    <lineage>
        <taxon>Bacteria</taxon>
        <taxon>Bacillati</taxon>
        <taxon>Bacillota</taxon>
        <taxon>Bacilli</taxon>
        <taxon>Bacillales</taxon>
        <taxon>Bacillaceae</taxon>
        <taxon>Halalkalibacter</taxon>
    </lineage>
</organism>
<comment type="caution">
    <text evidence="1">The sequence shown here is derived from an EMBL/GenBank/DDBJ whole genome shotgun (WGS) entry which is preliminary data.</text>
</comment>
<accession>A0A9X2IQ77</accession>
<dbReference type="InterPro" id="IPR010375">
    <property type="entry name" value="CdAMP_rec"/>
</dbReference>
<dbReference type="EMBL" id="JAMBOL010000007">
    <property type="protein sequence ID" value="MCM3714338.1"/>
    <property type="molecule type" value="Genomic_DNA"/>
</dbReference>
<dbReference type="InterPro" id="IPR011322">
    <property type="entry name" value="N-reg_PII-like_a/b"/>
</dbReference>
<dbReference type="InterPro" id="IPR015867">
    <property type="entry name" value="N-reg_PII/ATP_PRibTrfase_C"/>
</dbReference>
<dbReference type="PANTHER" id="PTHR38456">
    <property type="entry name" value="CYCLIC DI-AMP RECEPTOR A"/>
    <property type="match status" value="1"/>
</dbReference>
<dbReference type="AlphaFoldDB" id="A0A9X2IQ77"/>
<keyword evidence="2" id="KW-1185">Reference proteome</keyword>
<dbReference type="SUPFAM" id="SSF54913">
    <property type="entry name" value="GlnB-like"/>
    <property type="match status" value="1"/>
</dbReference>
<sequence length="97" mass="10954">MKLLVCIIDNMYANEVETQLRKQGYRMTELASSGGFWRKGNTTFLFGVEEADLPGLSDALKAACLDVEKKKQRASKQEHRYTSFLLQVKDAAPLLNI</sequence>
<name>A0A9X2IQ77_9BACI</name>
<reference evidence="1" key="1">
    <citation type="submission" date="2022-05" db="EMBL/GenBank/DDBJ databases">
        <title>Comparative Genomics of Spacecraft Associated Microbes.</title>
        <authorList>
            <person name="Tran M.T."/>
            <person name="Wright A."/>
            <person name="Seuylemezian A."/>
            <person name="Eisen J."/>
            <person name="Coil D."/>
        </authorList>
    </citation>
    <scope>NUCLEOTIDE SEQUENCE</scope>
    <source>
        <strain evidence="1">214.1.1</strain>
    </source>
</reference>
<evidence type="ECO:0000313" key="1">
    <source>
        <dbReference type="EMBL" id="MCM3714338.1"/>
    </source>
</evidence>